<dbReference type="EMBL" id="JBBYHU010000001">
    <property type="protein sequence ID" value="MEL1239493.1"/>
    <property type="molecule type" value="Genomic_DNA"/>
</dbReference>
<dbReference type="PROSITE" id="PS50110">
    <property type="entry name" value="RESPONSE_REGULATORY"/>
    <property type="match status" value="1"/>
</dbReference>
<dbReference type="Pfam" id="PF00072">
    <property type="entry name" value="Response_reg"/>
    <property type="match status" value="1"/>
</dbReference>
<reference evidence="3 4" key="1">
    <citation type="submission" date="2024-04" db="EMBL/GenBank/DDBJ databases">
        <title>Flavobacterium sp. DGU99 16S ribosomal RNA gene Genome sequencing and assembly.</title>
        <authorList>
            <person name="Park S."/>
        </authorList>
    </citation>
    <scope>NUCLEOTIDE SEQUENCE [LARGE SCALE GENOMIC DNA]</scope>
    <source>
        <strain evidence="3 4">DGU99</strain>
    </source>
</reference>
<comment type="caution">
    <text evidence="3">The sequence shown here is derived from an EMBL/GenBank/DDBJ whole genome shotgun (WGS) entry which is preliminary data.</text>
</comment>
<feature type="domain" description="Response regulatory" evidence="2">
    <location>
        <begin position="6"/>
        <end position="131"/>
    </location>
</feature>
<dbReference type="InterPro" id="IPR052893">
    <property type="entry name" value="TCS_response_regulator"/>
</dbReference>
<dbReference type="SUPFAM" id="SSF52172">
    <property type="entry name" value="CheY-like"/>
    <property type="match status" value="1"/>
</dbReference>
<protein>
    <submittedName>
        <fullName evidence="3">Response regulator</fullName>
    </submittedName>
</protein>
<evidence type="ECO:0000256" key="1">
    <source>
        <dbReference type="PROSITE-ProRule" id="PRU00169"/>
    </source>
</evidence>
<evidence type="ECO:0000313" key="3">
    <source>
        <dbReference type="EMBL" id="MEL1239493.1"/>
    </source>
</evidence>
<gene>
    <name evidence="3" type="ORF">AAEO59_00375</name>
</gene>
<name>A0ABU9HHA8_9FLAO</name>
<dbReference type="InterPro" id="IPR001789">
    <property type="entry name" value="Sig_transdc_resp-reg_receiver"/>
</dbReference>
<proteinExistence type="predicted"/>
<sequence>MKKFDLLCIIEDDPTHLFITKKMIEMSGMVKNIMVYKNGKEAYDKLKAIFTSSQTLPEIILLDLNMPIWDGWQFLDEFTKIPIKSKIIIYILTSSNSEEDKQQAEKYNLNDNYLIKPISLKEIKTILAEIDC</sequence>
<dbReference type="SMART" id="SM00448">
    <property type="entry name" value="REC"/>
    <property type="match status" value="1"/>
</dbReference>
<dbReference type="PANTHER" id="PTHR44520">
    <property type="entry name" value="RESPONSE REGULATOR RCP1-RELATED"/>
    <property type="match status" value="1"/>
</dbReference>
<accession>A0ABU9HHA8</accession>
<keyword evidence="1" id="KW-0597">Phosphoprotein</keyword>
<keyword evidence="4" id="KW-1185">Reference proteome</keyword>
<dbReference type="RefSeq" id="WP_341698779.1">
    <property type="nucleotide sequence ID" value="NZ_JBBYHU010000001.1"/>
</dbReference>
<feature type="modified residue" description="4-aspartylphosphate" evidence="1">
    <location>
        <position position="63"/>
    </location>
</feature>
<dbReference type="Gene3D" id="3.40.50.2300">
    <property type="match status" value="1"/>
</dbReference>
<dbReference type="InterPro" id="IPR011006">
    <property type="entry name" value="CheY-like_superfamily"/>
</dbReference>
<evidence type="ECO:0000259" key="2">
    <source>
        <dbReference type="PROSITE" id="PS50110"/>
    </source>
</evidence>
<dbReference type="PANTHER" id="PTHR44520:SF2">
    <property type="entry name" value="RESPONSE REGULATOR RCP1"/>
    <property type="match status" value="1"/>
</dbReference>
<dbReference type="Proteomes" id="UP001398556">
    <property type="component" value="Unassembled WGS sequence"/>
</dbReference>
<evidence type="ECO:0000313" key="4">
    <source>
        <dbReference type="Proteomes" id="UP001398556"/>
    </source>
</evidence>
<organism evidence="3 4">
    <name type="scientific">Flavobacterium flavipallidum</name>
    <dbReference type="NCBI Taxonomy" id="3139140"/>
    <lineage>
        <taxon>Bacteria</taxon>
        <taxon>Pseudomonadati</taxon>
        <taxon>Bacteroidota</taxon>
        <taxon>Flavobacteriia</taxon>
        <taxon>Flavobacteriales</taxon>
        <taxon>Flavobacteriaceae</taxon>
        <taxon>Flavobacterium</taxon>
    </lineage>
</organism>